<evidence type="ECO:0000313" key="6">
    <source>
        <dbReference type="EMBL" id="TPX12528.1"/>
    </source>
</evidence>
<dbReference type="Proteomes" id="UP000319257">
    <property type="component" value="Unassembled WGS sequence"/>
</dbReference>
<dbReference type="InterPro" id="IPR050121">
    <property type="entry name" value="Cytochrome_P450_monoxygenase"/>
</dbReference>
<dbReference type="GO" id="GO:0016705">
    <property type="term" value="F:oxidoreductase activity, acting on paired donors, with incorporation or reduction of molecular oxygen"/>
    <property type="evidence" value="ECO:0007669"/>
    <property type="project" value="InterPro"/>
</dbReference>
<dbReference type="GO" id="GO:0005506">
    <property type="term" value="F:iron ion binding"/>
    <property type="evidence" value="ECO:0007669"/>
    <property type="project" value="InterPro"/>
</dbReference>
<dbReference type="GO" id="GO:0004497">
    <property type="term" value="F:monooxygenase activity"/>
    <property type="evidence" value="ECO:0007669"/>
    <property type="project" value="InterPro"/>
</dbReference>
<dbReference type="PRINTS" id="PR00385">
    <property type="entry name" value="P450"/>
</dbReference>
<keyword evidence="3 5" id="KW-0479">Metal-binding</keyword>
<evidence type="ECO:0000313" key="7">
    <source>
        <dbReference type="Proteomes" id="UP000319257"/>
    </source>
</evidence>
<comment type="similarity">
    <text evidence="1">Belongs to the cytochrome P450 family.</text>
</comment>
<keyword evidence="7" id="KW-1185">Reference proteome</keyword>
<accession>A0A507B6R2</accession>
<evidence type="ECO:0000256" key="2">
    <source>
        <dbReference type="ARBA" id="ARBA00022617"/>
    </source>
</evidence>
<evidence type="ECO:0008006" key="8">
    <source>
        <dbReference type="Google" id="ProtNLM"/>
    </source>
</evidence>
<comment type="caution">
    <text evidence="6">The sequence shown here is derived from an EMBL/GenBank/DDBJ whole genome shotgun (WGS) entry which is preliminary data.</text>
</comment>
<evidence type="ECO:0000256" key="4">
    <source>
        <dbReference type="ARBA" id="ARBA00023004"/>
    </source>
</evidence>
<evidence type="ECO:0000256" key="5">
    <source>
        <dbReference type="PIRSR" id="PIRSR602401-1"/>
    </source>
</evidence>
<dbReference type="InterPro" id="IPR036396">
    <property type="entry name" value="Cyt_P450_sf"/>
</dbReference>
<comment type="cofactor">
    <cofactor evidence="5">
        <name>heme</name>
        <dbReference type="ChEBI" id="CHEBI:30413"/>
    </cofactor>
</comment>
<dbReference type="AlphaFoldDB" id="A0A507B6R2"/>
<dbReference type="OrthoDB" id="1470350at2759"/>
<dbReference type="FunCoup" id="A0A507B6R2">
    <property type="interactions" value="1421"/>
</dbReference>
<organism evidence="6 7">
    <name type="scientific">Thyridium curvatum</name>
    <dbReference type="NCBI Taxonomy" id="1093900"/>
    <lineage>
        <taxon>Eukaryota</taxon>
        <taxon>Fungi</taxon>
        <taxon>Dikarya</taxon>
        <taxon>Ascomycota</taxon>
        <taxon>Pezizomycotina</taxon>
        <taxon>Sordariomycetes</taxon>
        <taxon>Sordariomycetidae</taxon>
        <taxon>Thyridiales</taxon>
        <taxon>Thyridiaceae</taxon>
        <taxon>Thyridium</taxon>
    </lineage>
</organism>
<dbReference type="SUPFAM" id="SSF48264">
    <property type="entry name" value="Cytochrome P450"/>
    <property type="match status" value="1"/>
</dbReference>
<dbReference type="InterPro" id="IPR001128">
    <property type="entry name" value="Cyt_P450"/>
</dbReference>
<dbReference type="PRINTS" id="PR00463">
    <property type="entry name" value="EP450I"/>
</dbReference>
<dbReference type="InParanoid" id="A0A507B6R2"/>
<evidence type="ECO:0000256" key="1">
    <source>
        <dbReference type="ARBA" id="ARBA00010617"/>
    </source>
</evidence>
<sequence>MDLLISALIPAVGSRFVAPRLDFPVSTLEAVLAFLGIYALLKNDTFLLGQAINLFKSIPPQEYIGWMRQWPDEPLIRFLDVGNREVIVVNSVKATKDVLQTHCYSFVKPDFLHRVLGEITGTGLLFAEGEHHKAQRRLLAGPFSYGTIKNLLPFFETKAQELRKAIRTVADKTPGAPIEISTLLTQTTLDAIGLAALGLKFNNLDSPTEFAVAFEDVFKMERSLMSTLMSVLNIYMPIRKILPIKVNREYLAANAKIREHVRQRIRSRKLELEDEKARASATDLLAVLLKERVSGVNPWTEDEMVNHILNFMAAGHETTAGALTLTLFLLADHLEVQTRLREEINKAIPTPNDLTYNSVNSINYLSNVVKEVLRLYPPAILSHREAAKDVMVDGVRLPKGTLVHVVPAMIHYNTHIFGPDADKFIPDRWDNLPKEASDPFAAGSFLNGPRICIGKAFALLEYKVYLIELLKAFEFVPSEKRMQFQRGGPSLRPQGGLWLTPKPLDGSVKA</sequence>
<name>A0A507B6R2_9PEZI</name>
<protein>
    <recommendedName>
        <fullName evidence="8">Cytochrome P450</fullName>
    </recommendedName>
</protein>
<feature type="binding site" description="axial binding residue" evidence="5">
    <location>
        <position position="452"/>
    </location>
    <ligand>
        <name>heme</name>
        <dbReference type="ChEBI" id="CHEBI:30413"/>
    </ligand>
    <ligandPart>
        <name>Fe</name>
        <dbReference type="ChEBI" id="CHEBI:18248"/>
    </ligandPart>
</feature>
<proteinExistence type="inferred from homology"/>
<dbReference type="InterPro" id="IPR002401">
    <property type="entry name" value="Cyt_P450_E_grp-I"/>
</dbReference>
<dbReference type="PANTHER" id="PTHR24305">
    <property type="entry name" value="CYTOCHROME P450"/>
    <property type="match status" value="1"/>
</dbReference>
<dbReference type="GeneID" id="41968152"/>
<gene>
    <name evidence="6" type="ORF">E0L32_000705</name>
</gene>
<dbReference type="RefSeq" id="XP_030994239.1">
    <property type="nucleotide sequence ID" value="XM_031141757.1"/>
</dbReference>
<dbReference type="GO" id="GO:0020037">
    <property type="term" value="F:heme binding"/>
    <property type="evidence" value="ECO:0007669"/>
    <property type="project" value="InterPro"/>
</dbReference>
<keyword evidence="4 5" id="KW-0408">Iron</keyword>
<dbReference type="Gene3D" id="1.10.630.10">
    <property type="entry name" value="Cytochrome P450"/>
    <property type="match status" value="1"/>
</dbReference>
<dbReference type="STRING" id="1093900.A0A507B6R2"/>
<dbReference type="Pfam" id="PF00067">
    <property type="entry name" value="p450"/>
    <property type="match status" value="1"/>
</dbReference>
<reference evidence="6 7" key="1">
    <citation type="submission" date="2019-06" db="EMBL/GenBank/DDBJ databases">
        <title>Draft genome sequence of the filamentous fungus Phialemoniopsis curvata isolated from diesel fuel.</title>
        <authorList>
            <person name="Varaljay V.A."/>
            <person name="Lyon W.J."/>
            <person name="Crouch A.L."/>
            <person name="Drake C.E."/>
            <person name="Hollomon J.M."/>
            <person name="Nadeau L.J."/>
            <person name="Nunn H.S."/>
            <person name="Stevenson B.S."/>
            <person name="Bojanowski C.L."/>
            <person name="Crookes-Goodson W.J."/>
        </authorList>
    </citation>
    <scope>NUCLEOTIDE SEQUENCE [LARGE SCALE GENOMIC DNA]</scope>
    <source>
        <strain evidence="6 7">D216</strain>
    </source>
</reference>
<dbReference type="EMBL" id="SKBQ01000003">
    <property type="protein sequence ID" value="TPX12528.1"/>
    <property type="molecule type" value="Genomic_DNA"/>
</dbReference>
<dbReference type="PANTHER" id="PTHR24305:SF166">
    <property type="entry name" value="CYTOCHROME P450 12A4, MITOCHONDRIAL-RELATED"/>
    <property type="match status" value="1"/>
</dbReference>
<evidence type="ECO:0000256" key="3">
    <source>
        <dbReference type="ARBA" id="ARBA00022723"/>
    </source>
</evidence>
<keyword evidence="2 5" id="KW-0349">Heme</keyword>